<reference evidence="1 2" key="1">
    <citation type="submission" date="2014-05" db="EMBL/GenBank/DDBJ databases">
        <title>De novo Genome Sequence of Spirocheata sp.</title>
        <authorList>
            <person name="Shivani Y."/>
            <person name="Subhash Y."/>
            <person name="Tushar L."/>
            <person name="Sasikala C."/>
            <person name="Ramana C.V."/>
        </authorList>
    </citation>
    <scope>NUCLEOTIDE SEQUENCE [LARGE SCALE GENOMIC DNA]</scope>
    <source>
        <strain evidence="1 2">JC230</strain>
    </source>
</reference>
<sequence length="172" mass="19861">MKRKWFTNTLFISGITHPDVIYDILEKTIIKDYDIQERQILSGVTMDMEYLNITVSCHRGEARMAIYFLTDENAGKAHSQWLIQEIPPVRFNYVTIDTRHDSVEIYSYQPGRPLSEKKVPKGLGKILLDDLETDPKDKPVVSLKPEEVAGMLREDLMAVLKEHFPKAFLPKP</sequence>
<keyword evidence="2" id="KW-1185">Reference proteome</keyword>
<dbReference type="EMBL" id="JNUP01000049">
    <property type="protein sequence ID" value="KGE72723.1"/>
    <property type="molecule type" value="Genomic_DNA"/>
</dbReference>
<accession>A0A098QZ58</accession>
<dbReference type="STRING" id="1480694.DC28_06715"/>
<evidence type="ECO:0000313" key="1">
    <source>
        <dbReference type="EMBL" id="KGE72723.1"/>
    </source>
</evidence>
<organism evidence="1 2">
    <name type="scientific">Spirochaeta lutea</name>
    <dbReference type="NCBI Taxonomy" id="1480694"/>
    <lineage>
        <taxon>Bacteria</taxon>
        <taxon>Pseudomonadati</taxon>
        <taxon>Spirochaetota</taxon>
        <taxon>Spirochaetia</taxon>
        <taxon>Spirochaetales</taxon>
        <taxon>Spirochaetaceae</taxon>
        <taxon>Spirochaeta</taxon>
    </lineage>
</organism>
<proteinExistence type="predicted"/>
<dbReference type="Proteomes" id="UP000029692">
    <property type="component" value="Unassembled WGS sequence"/>
</dbReference>
<protein>
    <submittedName>
        <fullName evidence="1">Uncharacterized protein</fullName>
    </submittedName>
</protein>
<name>A0A098QZ58_9SPIO</name>
<dbReference type="AlphaFoldDB" id="A0A098QZ58"/>
<dbReference type="RefSeq" id="WP_037546998.1">
    <property type="nucleotide sequence ID" value="NZ_JNUP01000049.1"/>
</dbReference>
<gene>
    <name evidence="1" type="ORF">DC28_06715</name>
</gene>
<evidence type="ECO:0000313" key="2">
    <source>
        <dbReference type="Proteomes" id="UP000029692"/>
    </source>
</evidence>
<comment type="caution">
    <text evidence="1">The sequence shown here is derived from an EMBL/GenBank/DDBJ whole genome shotgun (WGS) entry which is preliminary data.</text>
</comment>